<protein>
    <submittedName>
        <fullName evidence="2">Uncharacterized protein</fullName>
    </submittedName>
</protein>
<feature type="compositionally biased region" description="Basic and acidic residues" evidence="1">
    <location>
        <begin position="86"/>
        <end position="97"/>
    </location>
</feature>
<dbReference type="EMBL" id="JAUHLI010000026">
    <property type="protein sequence ID" value="MEE2003236.1"/>
    <property type="molecule type" value="Genomic_DNA"/>
</dbReference>
<evidence type="ECO:0000313" key="2">
    <source>
        <dbReference type="EMBL" id="MEE2003236.1"/>
    </source>
</evidence>
<dbReference type="RefSeq" id="WP_330130280.1">
    <property type="nucleotide sequence ID" value="NZ_JAUHLI010000026.1"/>
</dbReference>
<gene>
    <name evidence="2" type="ORF">QWY20_17415</name>
</gene>
<sequence length="115" mass="13524">MFFKKKKPTAELANEEFIFERVANEMKAGVRREGLWVKAIANSKDEYGAKSLYIQYVADVMRQDLAGQLAEMERADALKRKQEEEAQYQREQEEKERIKKLKKHLKHTGAKYVSK</sequence>
<proteinExistence type="predicted"/>
<feature type="region of interest" description="Disordered" evidence="1">
    <location>
        <begin position="86"/>
        <end position="115"/>
    </location>
</feature>
<reference evidence="2 3" key="1">
    <citation type="submission" date="2023-07" db="EMBL/GenBank/DDBJ databases">
        <title>Alkalimonas sp., MEB108 novel, alkaliphilic bacterium isolated from Lonar Lake, India.</title>
        <authorList>
            <person name="Joshi A."/>
            <person name="Thite S."/>
        </authorList>
    </citation>
    <scope>NUCLEOTIDE SEQUENCE [LARGE SCALE GENOMIC DNA]</scope>
    <source>
        <strain evidence="2 3">MEB108</strain>
    </source>
</reference>
<dbReference type="Proteomes" id="UP001336314">
    <property type="component" value="Unassembled WGS sequence"/>
</dbReference>
<comment type="caution">
    <text evidence="2">The sequence shown here is derived from an EMBL/GenBank/DDBJ whole genome shotgun (WGS) entry which is preliminary data.</text>
</comment>
<accession>A0ABU7J9M1</accession>
<evidence type="ECO:0000256" key="1">
    <source>
        <dbReference type="SAM" id="MobiDB-lite"/>
    </source>
</evidence>
<keyword evidence="3" id="KW-1185">Reference proteome</keyword>
<feature type="compositionally biased region" description="Basic residues" evidence="1">
    <location>
        <begin position="98"/>
        <end position="115"/>
    </location>
</feature>
<evidence type="ECO:0000313" key="3">
    <source>
        <dbReference type="Proteomes" id="UP001336314"/>
    </source>
</evidence>
<organism evidence="2 3">
    <name type="scientific">Alkalimonas cellulosilytica</name>
    <dbReference type="NCBI Taxonomy" id="3058395"/>
    <lineage>
        <taxon>Bacteria</taxon>
        <taxon>Pseudomonadati</taxon>
        <taxon>Pseudomonadota</taxon>
        <taxon>Gammaproteobacteria</taxon>
        <taxon>Alkalimonas</taxon>
    </lineage>
</organism>
<name>A0ABU7J9M1_9GAMM</name>